<reference evidence="3" key="1">
    <citation type="journal article" date="2019" name="Int. J. Syst. Evol. Microbiol.">
        <title>The Global Catalogue of Microorganisms (GCM) 10K type strain sequencing project: providing services to taxonomists for standard genome sequencing and annotation.</title>
        <authorList>
            <consortium name="The Broad Institute Genomics Platform"/>
            <consortium name="The Broad Institute Genome Sequencing Center for Infectious Disease"/>
            <person name="Wu L."/>
            <person name="Ma J."/>
        </authorList>
    </citation>
    <scope>NUCLEOTIDE SEQUENCE [LARGE SCALE GENOMIC DNA]</scope>
    <source>
        <strain evidence="3">JCM 31319</strain>
    </source>
</reference>
<dbReference type="InterPro" id="IPR038390">
    <property type="entry name" value="Metal_Tscrpt_repr_sf"/>
</dbReference>
<comment type="caution">
    <text evidence="2">The sequence shown here is derived from an EMBL/GenBank/DDBJ whole genome shotgun (WGS) entry which is preliminary data.</text>
</comment>
<organism evidence="2 3">
    <name type="scientific">Pontibacter rugosus</name>
    <dbReference type="NCBI Taxonomy" id="1745966"/>
    <lineage>
        <taxon>Bacteria</taxon>
        <taxon>Pseudomonadati</taxon>
        <taxon>Bacteroidota</taxon>
        <taxon>Cytophagia</taxon>
        <taxon>Cytophagales</taxon>
        <taxon>Hymenobacteraceae</taxon>
        <taxon>Pontibacter</taxon>
    </lineage>
</organism>
<dbReference type="Proteomes" id="UP001597094">
    <property type="component" value="Unassembled WGS sequence"/>
</dbReference>
<dbReference type="EMBL" id="JBHTLD010000133">
    <property type="protein sequence ID" value="MFD1187342.1"/>
    <property type="molecule type" value="Genomic_DNA"/>
</dbReference>
<dbReference type="PANTHER" id="PTHR33677">
    <property type="entry name" value="TRANSCRIPTIONAL REPRESSOR FRMR-RELATED"/>
    <property type="match status" value="1"/>
</dbReference>
<dbReference type="Gene3D" id="1.20.58.1000">
    <property type="entry name" value="Metal-sensitive repressor, helix protomer"/>
    <property type="match status" value="1"/>
</dbReference>
<accession>A0ABW3SR85</accession>
<name>A0ABW3SR85_9BACT</name>
<evidence type="ECO:0000313" key="3">
    <source>
        <dbReference type="Proteomes" id="UP001597094"/>
    </source>
</evidence>
<sequence>MLQKDLTRDIKTRLNTIKGQLDGIIKMLDNDRDPEEVLVQFKAAGKALSTAQFLLLDETFRKSLAAKLSETMEACTGDCGQENTIELLRKQFPDLSLDELTAKMKEIQAVYDQMKANQQKS</sequence>
<gene>
    <name evidence="2" type="ORF">ACFQ2O_14085</name>
</gene>
<dbReference type="RefSeq" id="WP_377528702.1">
    <property type="nucleotide sequence ID" value="NZ_JBHTLD010000133.1"/>
</dbReference>
<proteinExistence type="inferred from homology"/>
<comment type="similarity">
    <text evidence="1">Belongs to the FrmR/RcnR family.</text>
</comment>
<protein>
    <submittedName>
        <fullName evidence="2">Metal-sensing transcriptional repressor</fullName>
    </submittedName>
</protein>
<evidence type="ECO:0000313" key="2">
    <source>
        <dbReference type="EMBL" id="MFD1187342.1"/>
    </source>
</evidence>
<dbReference type="Pfam" id="PF02583">
    <property type="entry name" value="Trns_repr_metal"/>
    <property type="match status" value="1"/>
</dbReference>
<dbReference type="InterPro" id="IPR003735">
    <property type="entry name" value="Metal_Tscrpt_repr"/>
</dbReference>
<keyword evidence="3" id="KW-1185">Reference proteome</keyword>
<evidence type="ECO:0000256" key="1">
    <source>
        <dbReference type="ARBA" id="ARBA00005260"/>
    </source>
</evidence>